<evidence type="ECO:0000256" key="3">
    <source>
        <dbReference type="ARBA" id="ARBA00018689"/>
    </source>
</evidence>
<dbReference type="InterPro" id="IPR050786">
    <property type="entry name" value="EFG1_rRNA-proc"/>
</dbReference>
<organism evidence="10">
    <name type="scientific">Lotharella oceanica</name>
    <dbReference type="NCBI Taxonomy" id="641309"/>
    <lineage>
        <taxon>Eukaryota</taxon>
        <taxon>Sar</taxon>
        <taxon>Rhizaria</taxon>
        <taxon>Cercozoa</taxon>
        <taxon>Chlorarachniophyceae</taxon>
        <taxon>Lotharella</taxon>
    </lineage>
</organism>
<feature type="compositionally biased region" description="Basic residues" evidence="9">
    <location>
        <begin position="222"/>
        <end position="248"/>
    </location>
</feature>
<feature type="region of interest" description="Disordered" evidence="9">
    <location>
        <begin position="159"/>
        <end position="248"/>
    </location>
</feature>
<dbReference type="Pfam" id="PF10153">
    <property type="entry name" value="Efg1"/>
    <property type="match status" value="1"/>
</dbReference>
<protein>
    <recommendedName>
        <fullName evidence="3">rRNA-processing protein EFG1</fullName>
    </recommendedName>
    <alternativeName>
        <fullName evidence="4">rRNA-processing protein efg1</fullName>
    </alternativeName>
</protein>
<dbReference type="GO" id="GO:0000462">
    <property type="term" value="P:maturation of SSU-rRNA from tricistronic rRNA transcript (SSU-rRNA, 5.8S rRNA, LSU-rRNA)"/>
    <property type="evidence" value="ECO:0007669"/>
    <property type="project" value="TreeGrafter"/>
</dbReference>
<evidence type="ECO:0000256" key="1">
    <source>
        <dbReference type="ARBA" id="ARBA00004604"/>
    </source>
</evidence>
<evidence type="ECO:0000313" key="10">
    <source>
        <dbReference type="EMBL" id="CAD9749097.1"/>
    </source>
</evidence>
<dbReference type="PANTHER" id="PTHR33911">
    <property type="entry name" value="RRNA-PROCESSING PROTEIN EFG1"/>
    <property type="match status" value="1"/>
</dbReference>
<proteinExistence type="inferred from homology"/>
<sequence>MLNSTKLNLPADQRASIEKKLAELRETLVNQTEANNERRFARKYKNILRDEKKKVASMLRRASEMENTQERIEALRHAEDLMNYITYYPKDKGYISLFKNWDPEDPQYEGQQRALEKRRNETMAQIKEKLLRIAIENMHTDNSLDAGVTAQIDPDAIGANLGVANTDSNNSGDNGDDDDEDQEGEENDDEGEDDEDDMNEDSDKDKRPKKRKLKTEPLPVSKRVKKKTKSRTPSKARSKSRSKSKSRK</sequence>
<keyword evidence="5" id="KW-0698">rRNA processing</keyword>
<dbReference type="GO" id="GO:0005730">
    <property type="term" value="C:nucleolus"/>
    <property type="evidence" value="ECO:0007669"/>
    <property type="project" value="UniProtKB-SubCell"/>
</dbReference>
<reference evidence="10" key="1">
    <citation type="submission" date="2021-01" db="EMBL/GenBank/DDBJ databases">
        <authorList>
            <person name="Corre E."/>
            <person name="Pelletier E."/>
            <person name="Niang G."/>
            <person name="Scheremetjew M."/>
            <person name="Finn R."/>
            <person name="Kale V."/>
            <person name="Holt S."/>
            <person name="Cochrane G."/>
            <person name="Meng A."/>
            <person name="Brown T."/>
            <person name="Cohen L."/>
        </authorList>
    </citation>
    <scope>NUCLEOTIDE SEQUENCE</scope>
    <source>
        <strain evidence="10">CCMP622</strain>
    </source>
</reference>
<gene>
    <name evidence="10" type="ORF">LSP00402_LOCUS2555</name>
</gene>
<evidence type="ECO:0000256" key="8">
    <source>
        <dbReference type="SAM" id="Coils"/>
    </source>
</evidence>
<dbReference type="GO" id="GO:0030688">
    <property type="term" value="C:preribosome, small subunit precursor"/>
    <property type="evidence" value="ECO:0007669"/>
    <property type="project" value="TreeGrafter"/>
</dbReference>
<dbReference type="InterPro" id="IPR019310">
    <property type="entry name" value="Efg1"/>
</dbReference>
<evidence type="ECO:0000256" key="2">
    <source>
        <dbReference type="ARBA" id="ARBA00006916"/>
    </source>
</evidence>
<keyword evidence="6 8" id="KW-0175">Coiled coil</keyword>
<evidence type="ECO:0000256" key="7">
    <source>
        <dbReference type="ARBA" id="ARBA00023242"/>
    </source>
</evidence>
<dbReference type="AlphaFoldDB" id="A0A7S2X6B0"/>
<comment type="similarity">
    <text evidence="2">Belongs to the EFG1 family.</text>
</comment>
<evidence type="ECO:0000256" key="5">
    <source>
        <dbReference type="ARBA" id="ARBA00022552"/>
    </source>
</evidence>
<dbReference type="PANTHER" id="PTHR33911:SF1">
    <property type="entry name" value="RRNA-PROCESSING PROTEIN EFG1"/>
    <property type="match status" value="1"/>
</dbReference>
<keyword evidence="7" id="KW-0539">Nucleus</keyword>
<evidence type="ECO:0000256" key="4">
    <source>
        <dbReference type="ARBA" id="ARBA00019827"/>
    </source>
</evidence>
<evidence type="ECO:0000256" key="9">
    <source>
        <dbReference type="SAM" id="MobiDB-lite"/>
    </source>
</evidence>
<comment type="subcellular location">
    <subcellularLocation>
        <location evidence="1">Nucleus</location>
        <location evidence="1">Nucleolus</location>
    </subcellularLocation>
</comment>
<feature type="compositionally biased region" description="Acidic residues" evidence="9">
    <location>
        <begin position="174"/>
        <end position="200"/>
    </location>
</feature>
<feature type="coiled-coil region" evidence="8">
    <location>
        <begin position="14"/>
        <end position="68"/>
    </location>
</feature>
<name>A0A7S2X6B0_9EUKA</name>
<dbReference type="EMBL" id="HBHP01004059">
    <property type="protein sequence ID" value="CAD9749097.1"/>
    <property type="molecule type" value="Transcribed_RNA"/>
</dbReference>
<accession>A0A7S2X6B0</accession>
<evidence type="ECO:0000256" key="6">
    <source>
        <dbReference type="ARBA" id="ARBA00023054"/>
    </source>
</evidence>